<reference evidence="1" key="1">
    <citation type="submission" date="2023-07" db="EMBL/GenBank/DDBJ databases">
        <title>Sequencing the genomes of 1000 actinobacteria strains.</title>
        <authorList>
            <person name="Klenk H.-P."/>
        </authorList>
    </citation>
    <scope>NUCLEOTIDE SEQUENCE</scope>
    <source>
        <strain evidence="1">DSM 44707</strain>
    </source>
</reference>
<name>A0AAE4C8B7_9ACTN</name>
<sequence>MFLIFGFRTKATALGWVPETCRVCGQAGSLLLIRETTKFSLFFIPLIPVRTKHVVRCQNAFCHAETRISGDEARRLQPALR</sequence>
<evidence type="ECO:0000313" key="2">
    <source>
        <dbReference type="Proteomes" id="UP001183643"/>
    </source>
</evidence>
<dbReference type="EMBL" id="JAVDYB010000001">
    <property type="protein sequence ID" value="MDR7275351.1"/>
    <property type="molecule type" value="Genomic_DNA"/>
</dbReference>
<evidence type="ECO:0008006" key="3">
    <source>
        <dbReference type="Google" id="ProtNLM"/>
    </source>
</evidence>
<dbReference type="Proteomes" id="UP001183643">
    <property type="component" value="Unassembled WGS sequence"/>
</dbReference>
<gene>
    <name evidence="1" type="ORF">J2S41_002129</name>
</gene>
<keyword evidence="2" id="KW-1185">Reference proteome</keyword>
<accession>A0AAE4C8B7</accession>
<evidence type="ECO:0000313" key="1">
    <source>
        <dbReference type="EMBL" id="MDR7275351.1"/>
    </source>
</evidence>
<protein>
    <recommendedName>
        <fullName evidence="3">Zinc-ribbon 15 domain-containing protein</fullName>
    </recommendedName>
</protein>
<dbReference type="AlphaFoldDB" id="A0AAE4C8B7"/>
<organism evidence="1 2">
    <name type="scientific">Catenuloplanes atrovinosus</name>
    <dbReference type="NCBI Taxonomy" id="137266"/>
    <lineage>
        <taxon>Bacteria</taxon>
        <taxon>Bacillati</taxon>
        <taxon>Actinomycetota</taxon>
        <taxon>Actinomycetes</taxon>
        <taxon>Micromonosporales</taxon>
        <taxon>Micromonosporaceae</taxon>
        <taxon>Catenuloplanes</taxon>
    </lineage>
</organism>
<dbReference type="RefSeq" id="WP_310366213.1">
    <property type="nucleotide sequence ID" value="NZ_JAVDYB010000001.1"/>
</dbReference>
<comment type="caution">
    <text evidence="1">The sequence shown here is derived from an EMBL/GenBank/DDBJ whole genome shotgun (WGS) entry which is preliminary data.</text>
</comment>
<proteinExistence type="predicted"/>